<keyword evidence="1" id="KW-0472">Membrane</keyword>
<evidence type="ECO:0000313" key="2">
    <source>
        <dbReference type="EMBL" id="QQT00572.1"/>
    </source>
</evidence>
<dbReference type="EMBL" id="CP068053">
    <property type="protein sequence ID" value="QQT00572.1"/>
    <property type="molecule type" value="Genomic_DNA"/>
</dbReference>
<organism evidence="2 3">
    <name type="scientific">Peribacillus psychrosaccharolyticus</name>
    <name type="common">Bacillus psychrosaccharolyticus</name>
    <dbReference type="NCBI Taxonomy" id="1407"/>
    <lineage>
        <taxon>Bacteria</taxon>
        <taxon>Bacillati</taxon>
        <taxon>Bacillota</taxon>
        <taxon>Bacilli</taxon>
        <taxon>Bacillales</taxon>
        <taxon>Bacillaceae</taxon>
        <taxon>Peribacillus</taxon>
    </lineage>
</organism>
<dbReference type="Proteomes" id="UP000595254">
    <property type="component" value="Chromosome"/>
</dbReference>
<protein>
    <submittedName>
        <fullName evidence="2">Uncharacterized protein</fullName>
    </submittedName>
</protein>
<name>A0A974NMC8_PERPY</name>
<reference evidence="2 3" key="1">
    <citation type="submission" date="2021-01" db="EMBL/GenBank/DDBJ databases">
        <title>FDA dAtabase for Regulatory Grade micrObial Sequences (FDA-ARGOS): Supporting development and validation of Infectious Disease Dx tests.</title>
        <authorList>
            <person name="Nelson B."/>
            <person name="Plummer A."/>
            <person name="Tallon L."/>
            <person name="Sadzewicz L."/>
            <person name="Zhao X."/>
            <person name="Boylan J."/>
            <person name="Ott S."/>
            <person name="Bowen H."/>
            <person name="Vavikolanu K."/>
            <person name="Mehta A."/>
            <person name="Aluvathingal J."/>
            <person name="Nadendla S."/>
            <person name="Myers T."/>
            <person name="Yan Y."/>
            <person name="Sichtig H."/>
        </authorList>
    </citation>
    <scope>NUCLEOTIDE SEQUENCE [LARGE SCALE GENOMIC DNA]</scope>
    <source>
        <strain evidence="2 3">FDAARGOS_1161</strain>
    </source>
</reference>
<feature type="transmembrane region" description="Helical" evidence="1">
    <location>
        <begin position="12"/>
        <end position="32"/>
    </location>
</feature>
<keyword evidence="3" id="KW-1185">Reference proteome</keyword>
<gene>
    <name evidence="2" type="ORF">I6J18_01105</name>
</gene>
<proteinExistence type="predicted"/>
<evidence type="ECO:0000313" key="3">
    <source>
        <dbReference type="Proteomes" id="UP000595254"/>
    </source>
</evidence>
<dbReference type="InterPro" id="IPR046139">
    <property type="entry name" value="DUF6141"/>
</dbReference>
<feature type="transmembrane region" description="Helical" evidence="1">
    <location>
        <begin position="52"/>
        <end position="70"/>
    </location>
</feature>
<sequence length="166" mass="19753">MKKNILFCEVQRLPYFWFINFCALCLAGVFWWGFIQQFVYGRPFGDKPMPDWLLFLFVLVMGVFFPIAVYKSKLITEIREDGLYIRLIPFHIRFIHFRIDHIRNVKTITYNSLLRFGGYGIRYNFHGERAYNLRGKEGIEFYSEGKTIVIGSQKPDELEKVLQSVM</sequence>
<dbReference type="RefSeq" id="WP_081704758.1">
    <property type="nucleotide sequence ID" value="NZ_CP068053.1"/>
</dbReference>
<accession>A0A974NMC8</accession>
<keyword evidence="1" id="KW-1133">Transmembrane helix</keyword>
<dbReference type="AlphaFoldDB" id="A0A974NMC8"/>
<dbReference type="KEGG" id="ppsr:I6J18_01105"/>
<keyword evidence="1" id="KW-0812">Transmembrane</keyword>
<dbReference type="Pfam" id="PF19638">
    <property type="entry name" value="DUF6141"/>
    <property type="match status" value="1"/>
</dbReference>
<evidence type="ECO:0000256" key="1">
    <source>
        <dbReference type="SAM" id="Phobius"/>
    </source>
</evidence>